<accession>A0A4V2J4Z0</accession>
<keyword evidence="6 7" id="KW-0472">Membrane</keyword>
<evidence type="ECO:0000256" key="3">
    <source>
        <dbReference type="ARBA" id="ARBA00022475"/>
    </source>
</evidence>
<evidence type="ECO:0000256" key="6">
    <source>
        <dbReference type="ARBA" id="ARBA00023136"/>
    </source>
</evidence>
<dbReference type="OrthoDB" id="9027281at2"/>
<dbReference type="Pfam" id="PF02417">
    <property type="entry name" value="Chromate_transp"/>
    <property type="match status" value="1"/>
</dbReference>
<feature type="transmembrane region" description="Helical" evidence="7">
    <location>
        <begin position="49"/>
        <end position="72"/>
    </location>
</feature>
<evidence type="ECO:0000256" key="2">
    <source>
        <dbReference type="ARBA" id="ARBA00005262"/>
    </source>
</evidence>
<dbReference type="PANTHER" id="PTHR43663">
    <property type="entry name" value="CHROMATE TRANSPORT PROTEIN-RELATED"/>
    <property type="match status" value="1"/>
</dbReference>
<dbReference type="RefSeq" id="WP_131011944.1">
    <property type="nucleotide sequence ID" value="NZ_SIRE01000003.1"/>
</dbReference>
<dbReference type="Proteomes" id="UP000293142">
    <property type="component" value="Unassembled WGS sequence"/>
</dbReference>
<feature type="transmembrane region" description="Helical" evidence="7">
    <location>
        <begin position="158"/>
        <end position="174"/>
    </location>
</feature>
<comment type="subcellular location">
    <subcellularLocation>
        <location evidence="1">Cell membrane</location>
        <topology evidence="1">Multi-pass membrane protein</topology>
    </subcellularLocation>
</comment>
<dbReference type="PANTHER" id="PTHR43663:SF1">
    <property type="entry name" value="CHROMATE TRANSPORTER"/>
    <property type="match status" value="1"/>
</dbReference>
<name>A0A4V2J4Z0_9BACL</name>
<keyword evidence="5 7" id="KW-1133">Transmembrane helix</keyword>
<comment type="similarity">
    <text evidence="2">Belongs to the chromate ion transporter (CHR) (TC 2.A.51) family.</text>
</comment>
<protein>
    <submittedName>
        <fullName evidence="8">Chromate transporter</fullName>
    </submittedName>
</protein>
<dbReference type="GO" id="GO:0015109">
    <property type="term" value="F:chromate transmembrane transporter activity"/>
    <property type="evidence" value="ECO:0007669"/>
    <property type="project" value="InterPro"/>
</dbReference>
<evidence type="ECO:0000256" key="7">
    <source>
        <dbReference type="SAM" id="Phobius"/>
    </source>
</evidence>
<feature type="transmembrane region" description="Helical" evidence="7">
    <location>
        <begin position="78"/>
        <end position="97"/>
    </location>
</feature>
<evidence type="ECO:0000313" key="8">
    <source>
        <dbReference type="EMBL" id="TBL81232.1"/>
    </source>
</evidence>
<dbReference type="InterPro" id="IPR052518">
    <property type="entry name" value="CHR_Transporter"/>
</dbReference>
<evidence type="ECO:0000256" key="5">
    <source>
        <dbReference type="ARBA" id="ARBA00022989"/>
    </source>
</evidence>
<proteinExistence type="inferred from homology"/>
<dbReference type="AlphaFoldDB" id="A0A4V2J4Z0"/>
<organism evidence="8 9">
    <name type="scientific">Paenibacillus thalictri</name>
    <dbReference type="NCBI Taxonomy" id="2527873"/>
    <lineage>
        <taxon>Bacteria</taxon>
        <taxon>Bacillati</taxon>
        <taxon>Bacillota</taxon>
        <taxon>Bacilli</taxon>
        <taxon>Bacillales</taxon>
        <taxon>Paenibacillaceae</taxon>
        <taxon>Paenibacillus</taxon>
    </lineage>
</organism>
<feature type="transmembrane region" description="Helical" evidence="7">
    <location>
        <begin position="12"/>
        <end position="37"/>
    </location>
</feature>
<keyword evidence="3" id="KW-1003">Cell membrane</keyword>
<evidence type="ECO:0000313" key="9">
    <source>
        <dbReference type="Proteomes" id="UP000293142"/>
    </source>
</evidence>
<evidence type="ECO:0000256" key="1">
    <source>
        <dbReference type="ARBA" id="ARBA00004651"/>
    </source>
</evidence>
<keyword evidence="4 7" id="KW-0812">Transmembrane</keyword>
<evidence type="ECO:0000256" key="4">
    <source>
        <dbReference type="ARBA" id="ARBA00022692"/>
    </source>
</evidence>
<reference evidence="8 9" key="1">
    <citation type="submission" date="2019-02" db="EMBL/GenBank/DDBJ databases">
        <title>Paenibacillus sp. nov., isolated from surface-sterilized tissue of Thalictrum simplex L.</title>
        <authorList>
            <person name="Tuo L."/>
        </authorList>
    </citation>
    <scope>NUCLEOTIDE SEQUENCE [LARGE SCALE GENOMIC DNA]</scope>
    <source>
        <strain evidence="8 9">N2SHLJ1</strain>
    </source>
</reference>
<keyword evidence="9" id="KW-1185">Reference proteome</keyword>
<sequence>MGHEASIAEIFLYTLLGALFCIGGGNGTVTIIQYAWVSSGKLDASLFSWVLALSYLTPGPKVGFISGAGYYLHGIPGAVAALAGVMLPSCAGAALIERGMQKMKPVISRLSKVAGFIIAGMIAATAWDTAVPMHFTWIEYAEAALVALIVAWKRISPLWIVLGAMTIGLLTWWLT</sequence>
<comment type="caution">
    <text evidence="8">The sequence shown here is derived from an EMBL/GenBank/DDBJ whole genome shotgun (WGS) entry which is preliminary data.</text>
</comment>
<dbReference type="GO" id="GO:0005886">
    <property type="term" value="C:plasma membrane"/>
    <property type="evidence" value="ECO:0007669"/>
    <property type="project" value="UniProtKB-SubCell"/>
</dbReference>
<dbReference type="InterPro" id="IPR003370">
    <property type="entry name" value="Chromate_transpt"/>
</dbReference>
<feature type="transmembrane region" description="Helical" evidence="7">
    <location>
        <begin position="109"/>
        <end position="127"/>
    </location>
</feature>
<dbReference type="EMBL" id="SIRE01000003">
    <property type="protein sequence ID" value="TBL81232.1"/>
    <property type="molecule type" value="Genomic_DNA"/>
</dbReference>
<gene>
    <name evidence="8" type="ORF">EYB31_03850</name>
</gene>